<sequence length="94" mass="10994">MPIVICGKKVSVCDYKNIKQEYNSVKARINENKTNINAEFEKNLTNFNPYEVIRSVDNNSANQSKCKDIYDKLCYYNCLCKKCQNIRKKIQPFA</sequence>
<protein>
    <submittedName>
        <fullName evidence="1">Uncharacterized protein</fullName>
    </submittedName>
</protein>
<dbReference type="AlphaFoldDB" id="A0A6C0JDY7"/>
<reference evidence="1" key="1">
    <citation type="journal article" date="2020" name="Nature">
        <title>Giant virus diversity and host interactions through global metagenomics.</title>
        <authorList>
            <person name="Schulz F."/>
            <person name="Roux S."/>
            <person name="Paez-Espino D."/>
            <person name="Jungbluth S."/>
            <person name="Walsh D.A."/>
            <person name="Denef V.J."/>
            <person name="McMahon K.D."/>
            <person name="Konstantinidis K.T."/>
            <person name="Eloe-Fadrosh E.A."/>
            <person name="Kyrpides N.C."/>
            <person name="Woyke T."/>
        </authorList>
    </citation>
    <scope>NUCLEOTIDE SEQUENCE</scope>
    <source>
        <strain evidence="1">GVMAG-M-3300025880-56</strain>
    </source>
</reference>
<accession>A0A6C0JDY7</accession>
<name>A0A6C0JDY7_9ZZZZ</name>
<dbReference type="EMBL" id="MN740350">
    <property type="protein sequence ID" value="QHU01844.1"/>
    <property type="molecule type" value="Genomic_DNA"/>
</dbReference>
<proteinExistence type="predicted"/>
<evidence type="ECO:0000313" key="1">
    <source>
        <dbReference type="EMBL" id="QHU01844.1"/>
    </source>
</evidence>
<organism evidence="1">
    <name type="scientific">viral metagenome</name>
    <dbReference type="NCBI Taxonomy" id="1070528"/>
    <lineage>
        <taxon>unclassified sequences</taxon>
        <taxon>metagenomes</taxon>
        <taxon>organismal metagenomes</taxon>
    </lineage>
</organism>